<evidence type="ECO:0000313" key="13">
    <source>
        <dbReference type="Proteomes" id="UP001596442"/>
    </source>
</evidence>
<dbReference type="Pfam" id="PF00593">
    <property type="entry name" value="TonB_dep_Rec_b-barrel"/>
    <property type="match status" value="1"/>
</dbReference>
<evidence type="ECO:0000256" key="7">
    <source>
        <dbReference type="ARBA" id="ARBA00023065"/>
    </source>
</evidence>
<comment type="subcellular location">
    <subcellularLocation>
        <location evidence="1">Cell outer membrane</location>
        <topology evidence="1">Multi-pass membrane protein</topology>
    </subcellularLocation>
</comment>
<accession>A0ABD5SE34</accession>
<protein>
    <submittedName>
        <fullName evidence="12">TonB-dependent receptor domain-containing protein</fullName>
    </submittedName>
</protein>
<dbReference type="Gene3D" id="2.40.170.20">
    <property type="entry name" value="TonB-dependent receptor, beta-barrel domain"/>
    <property type="match status" value="1"/>
</dbReference>
<keyword evidence="13" id="KW-1185">Reference proteome</keyword>
<evidence type="ECO:0000259" key="11">
    <source>
        <dbReference type="Pfam" id="PF00593"/>
    </source>
</evidence>
<dbReference type="Proteomes" id="UP001596442">
    <property type="component" value="Unassembled WGS sequence"/>
</dbReference>
<keyword evidence="4" id="KW-0812">Transmembrane</keyword>
<dbReference type="RefSeq" id="WP_379784412.1">
    <property type="nucleotide sequence ID" value="NZ_JBHSWW010000743.1"/>
</dbReference>
<dbReference type="PANTHER" id="PTHR32552:SF68">
    <property type="entry name" value="FERRICHROME OUTER MEMBRANE TRANSPORTER_PHAGE RECEPTOR"/>
    <property type="match status" value="1"/>
</dbReference>
<dbReference type="EMBL" id="JBHSWW010000743">
    <property type="protein sequence ID" value="MFC6755362.1"/>
    <property type="molecule type" value="Genomic_DNA"/>
</dbReference>
<evidence type="ECO:0000256" key="2">
    <source>
        <dbReference type="ARBA" id="ARBA00022448"/>
    </source>
</evidence>
<dbReference type="InterPro" id="IPR036942">
    <property type="entry name" value="Beta-barrel_TonB_sf"/>
</dbReference>
<evidence type="ECO:0000256" key="8">
    <source>
        <dbReference type="ARBA" id="ARBA00023077"/>
    </source>
</evidence>
<dbReference type="InterPro" id="IPR039426">
    <property type="entry name" value="TonB-dep_rcpt-like"/>
</dbReference>
<evidence type="ECO:0000256" key="3">
    <source>
        <dbReference type="ARBA" id="ARBA00022496"/>
    </source>
</evidence>
<dbReference type="SUPFAM" id="SSF56935">
    <property type="entry name" value="Porins"/>
    <property type="match status" value="1"/>
</dbReference>
<keyword evidence="6" id="KW-0408">Iron</keyword>
<dbReference type="PROSITE" id="PS52016">
    <property type="entry name" value="TONB_DEPENDENT_REC_3"/>
    <property type="match status" value="1"/>
</dbReference>
<sequence>MDNPEQQVKDLGVYLNDHISFGNWRVTLGVRQDDVRNDVGSSEQTDQATSFGTGLLYHFDNGFAPYISYAESFKPVIGVDTHGDHLKPEQSRQYETGIKYEPESVPALITLAYFDIEISNLPNPNSLPANVAQQQGISTLKGMELEAKARLAGFYVQAAL</sequence>
<proteinExistence type="predicted"/>
<feature type="non-terminal residue" evidence="12">
    <location>
        <position position="160"/>
    </location>
</feature>
<keyword evidence="12" id="KW-0675">Receptor</keyword>
<keyword evidence="10" id="KW-0998">Cell outer membrane</keyword>
<evidence type="ECO:0000256" key="1">
    <source>
        <dbReference type="ARBA" id="ARBA00004571"/>
    </source>
</evidence>
<keyword evidence="3" id="KW-0410">Iron transport</keyword>
<keyword evidence="9" id="KW-0472">Membrane</keyword>
<name>A0ABD5SE34_9EURY</name>
<keyword evidence="2" id="KW-0813">Transport</keyword>
<evidence type="ECO:0000256" key="10">
    <source>
        <dbReference type="ARBA" id="ARBA00023237"/>
    </source>
</evidence>
<gene>
    <name evidence="12" type="ORF">ACFQEU_18080</name>
</gene>
<dbReference type="GO" id="GO:0006826">
    <property type="term" value="P:iron ion transport"/>
    <property type="evidence" value="ECO:0007669"/>
    <property type="project" value="UniProtKB-KW"/>
</dbReference>
<evidence type="ECO:0000256" key="9">
    <source>
        <dbReference type="ARBA" id="ARBA00023136"/>
    </source>
</evidence>
<dbReference type="InterPro" id="IPR000531">
    <property type="entry name" value="Beta-barrel_TonB"/>
</dbReference>
<keyword evidence="7" id="KW-0406">Ion transport</keyword>
<evidence type="ECO:0000256" key="5">
    <source>
        <dbReference type="ARBA" id="ARBA00022729"/>
    </source>
</evidence>
<dbReference type="PANTHER" id="PTHR32552">
    <property type="entry name" value="FERRICHROME IRON RECEPTOR-RELATED"/>
    <property type="match status" value="1"/>
</dbReference>
<evidence type="ECO:0000256" key="4">
    <source>
        <dbReference type="ARBA" id="ARBA00022692"/>
    </source>
</evidence>
<dbReference type="AlphaFoldDB" id="A0ABD5SE34"/>
<keyword evidence="8" id="KW-0798">TonB box</keyword>
<organism evidence="12 13">
    <name type="scientific">Halorubrum tibetense</name>
    <dbReference type="NCBI Taxonomy" id="175631"/>
    <lineage>
        <taxon>Archaea</taxon>
        <taxon>Methanobacteriati</taxon>
        <taxon>Methanobacteriota</taxon>
        <taxon>Stenosarchaea group</taxon>
        <taxon>Halobacteria</taxon>
        <taxon>Halobacteriales</taxon>
        <taxon>Haloferacaceae</taxon>
        <taxon>Halorubrum</taxon>
    </lineage>
</organism>
<reference evidence="12 13" key="1">
    <citation type="journal article" date="2019" name="Int. J. Syst. Evol. Microbiol.">
        <title>The Global Catalogue of Microorganisms (GCM) 10K type strain sequencing project: providing services to taxonomists for standard genome sequencing and annotation.</title>
        <authorList>
            <consortium name="The Broad Institute Genomics Platform"/>
            <consortium name="The Broad Institute Genome Sequencing Center for Infectious Disease"/>
            <person name="Wu L."/>
            <person name="Ma J."/>
        </authorList>
    </citation>
    <scope>NUCLEOTIDE SEQUENCE [LARGE SCALE GENOMIC DNA]</scope>
    <source>
        <strain evidence="12 13">CGMCC 1.3239</strain>
    </source>
</reference>
<evidence type="ECO:0000256" key="6">
    <source>
        <dbReference type="ARBA" id="ARBA00023004"/>
    </source>
</evidence>
<keyword evidence="5" id="KW-0732">Signal</keyword>
<evidence type="ECO:0000313" key="12">
    <source>
        <dbReference type="EMBL" id="MFC6755362.1"/>
    </source>
</evidence>
<feature type="domain" description="TonB-dependent receptor-like beta-barrel" evidence="11">
    <location>
        <begin position="3"/>
        <end position="151"/>
    </location>
</feature>
<comment type="caution">
    <text evidence="12">The sequence shown here is derived from an EMBL/GenBank/DDBJ whole genome shotgun (WGS) entry which is preliminary data.</text>
</comment>